<dbReference type="EMBL" id="CP041016">
    <property type="protein sequence ID" value="QDC36897.1"/>
    <property type="molecule type" value="Genomic_DNA"/>
</dbReference>
<dbReference type="RefSeq" id="WP_044662182.1">
    <property type="nucleotide sequence ID" value="NZ_CP041016.1"/>
</dbReference>
<sequence>MNIVDMTIQEMERRCSHLEMILARRDMYAEMIDWSAMTLQEREWDRWEYSFEIHTELWELENRLETLVERESWTPF</sequence>
<reference evidence="1 2" key="1">
    <citation type="submission" date="2019-06" db="EMBL/GenBank/DDBJ databases">
        <title>Genome organization and adaptive potential of archetypical organophosphate degarding Sphingobium fuliginis ATCC 27551.</title>
        <authorList>
            <person name="Sarwar A."/>
            <person name="Parthasarathy S."/>
            <person name="Singh C."/>
            <person name="Siddavattam D."/>
        </authorList>
    </citation>
    <scope>NUCLEOTIDE SEQUENCE [LARGE SCALE GENOMIC DNA]</scope>
    <source>
        <strain evidence="1 2">ATCC 27551</strain>
    </source>
</reference>
<organism evidence="1 2">
    <name type="scientific">Sphingobium fuliginis ATCC 27551</name>
    <dbReference type="NCBI Taxonomy" id="1208342"/>
    <lineage>
        <taxon>Bacteria</taxon>
        <taxon>Pseudomonadati</taxon>
        <taxon>Pseudomonadota</taxon>
        <taxon>Alphaproteobacteria</taxon>
        <taxon>Sphingomonadales</taxon>
        <taxon>Sphingomonadaceae</taxon>
        <taxon>Sphingobium</taxon>
    </lineage>
</organism>
<protein>
    <submittedName>
        <fullName evidence="1">Uncharacterized protein</fullName>
    </submittedName>
</protein>
<name>A0A5B8CG15_SPHSA</name>
<dbReference type="AlphaFoldDB" id="A0A5B8CG15"/>
<proteinExistence type="predicted"/>
<evidence type="ECO:0000313" key="2">
    <source>
        <dbReference type="Proteomes" id="UP000311469"/>
    </source>
</evidence>
<evidence type="ECO:0000313" key="1">
    <source>
        <dbReference type="EMBL" id="QDC36897.1"/>
    </source>
</evidence>
<gene>
    <name evidence="1" type="ORF">FIL70_06340</name>
</gene>
<accession>A0A5B8CG15</accession>
<dbReference type="Proteomes" id="UP000311469">
    <property type="component" value="Chromosome cSF1"/>
</dbReference>
<dbReference type="KEGG" id="sufl:FIL70_06340"/>